<feature type="domain" description="N-acetyltransferase" evidence="1">
    <location>
        <begin position="3"/>
        <end position="150"/>
    </location>
</feature>
<dbReference type="EMBL" id="QWEH01000031">
    <property type="protein sequence ID" value="RHW29286.1"/>
    <property type="molecule type" value="Genomic_DNA"/>
</dbReference>
<sequence>MTIELRPITKDNLIEVSKLTTNPDNNPTVFEEFVASNAFSIAQASLYPSYITEAIYHDDEVVGFVMYGIDEDDGLLWIPRFMIDVKHQGKGLGKKSFHIVLKKLNQQYPGSDIYISFEPENIIAKQLYTSFGFKETGEINDGEVVFTLKN</sequence>
<evidence type="ECO:0000313" key="2">
    <source>
        <dbReference type="EMBL" id="RHW29286.1"/>
    </source>
</evidence>
<keyword evidence="3" id="KW-1185">Reference proteome</keyword>
<dbReference type="SUPFAM" id="SSF55729">
    <property type="entry name" value="Acyl-CoA N-acyltransferases (Nat)"/>
    <property type="match status" value="1"/>
</dbReference>
<organism evidence="2 3">
    <name type="scientific">Oceanobacillus profundus</name>
    <dbReference type="NCBI Taxonomy" id="372463"/>
    <lineage>
        <taxon>Bacteria</taxon>
        <taxon>Bacillati</taxon>
        <taxon>Bacillota</taxon>
        <taxon>Bacilli</taxon>
        <taxon>Bacillales</taxon>
        <taxon>Bacillaceae</taxon>
        <taxon>Oceanobacillus</taxon>
    </lineage>
</organism>
<keyword evidence="2" id="KW-0808">Transferase</keyword>
<comment type="caution">
    <text evidence="2">The sequence shown here is derived from an EMBL/GenBank/DDBJ whole genome shotgun (WGS) entry which is preliminary data.</text>
</comment>
<accession>A0A417Y9T1</accession>
<dbReference type="InterPro" id="IPR000182">
    <property type="entry name" value="GNAT_dom"/>
</dbReference>
<reference evidence="2 3" key="1">
    <citation type="journal article" date="2007" name="Int. J. Syst. Evol. Microbiol.">
        <title>Oceanobacillus profundus sp. nov., isolated from a deep-sea sediment core.</title>
        <authorList>
            <person name="Kim Y.G."/>
            <person name="Choi D.H."/>
            <person name="Hyun S."/>
            <person name="Cho B.C."/>
        </authorList>
    </citation>
    <scope>NUCLEOTIDE SEQUENCE [LARGE SCALE GENOMIC DNA]</scope>
    <source>
        <strain evidence="2 3">DSM 18246</strain>
    </source>
</reference>
<dbReference type="OrthoDB" id="9127144at2"/>
<dbReference type="RefSeq" id="WP_118890473.1">
    <property type="nucleotide sequence ID" value="NZ_PHUT01000029.1"/>
</dbReference>
<dbReference type="AlphaFoldDB" id="A0A417Y9T1"/>
<gene>
    <name evidence="2" type="ORF">D1B32_22965</name>
</gene>
<dbReference type="Pfam" id="PF00583">
    <property type="entry name" value="Acetyltransf_1"/>
    <property type="match status" value="1"/>
</dbReference>
<dbReference type="GO" id="GO:0016747">
    <property type="term" value="F:acyltransferase activity, transferring groups other than amino-acyl groups"/>
    <property type="evidence" value="ECO:0007669"/>
    <property type="project" value="InterPro"/>
</dbReference>
<dbReference type="PROSITE" id="PS51186">
    <property type="entry name" value="GNAT"/>
    <property type="match status" value="1"/>
</dbReference>
<protein>
    <submittedName>
        <fullName evidence="2">GNAT family N-acetyltransferase</fullName>
    </submittedName>
</protein>
<evidence type="ECO:0000313" key="3">
    <source>
        <dbReference type="Proteomes" id="UP000285456"/>
    </source>
</evidence>
<dbReference type="Gene3D" id="3.40.630.30">
    <property type="match status" value="1"/>
</dbReference>
<dbReference type="Proteomes" id="UP000285456">
    <property type="component" value="Unassembled WGS sequence"/>
</dbReference>
<proteinExistence type="predicted"/>
<name>A0A417Y9T1_9BACI</name>
<dbReference type="InterPro" id="IPR016181">
    <property type="entry name" value="Acyl_CoA_acyltransferase"/>
</dbReference>
<dbReference type="CDD" id="cd04301">
    <property type="entry name" value="NAT_SF"/>
    <property type="match status" value="1"/>
</dbReference>
<evidence type="ECO:0000259" key="1">
    <source>
        <dbReference type="PROSITE" id="PS51186"/>
    </source>
</evidence>